<feature type="transmembrane region" description="Helical" evidence="1">
    <location>
        <begin position="13"/>
        <end position="33"/>
    </location>
</feature>
<feature type="domain" description="DUF4220" evidence="2">
    <location>
        <begin position="47"/>
        <end position="357"/>
    </location>
</feature>
<evidence type="ECO:0000313" key="3">
    <source>
        <dbReference type="EMBL" id="CAL4994328.1"/>
    </source>
</evidence>
<feature type="transmembrane region" description="Helical" evidence="1">
    <location>
        <begin position="105"/>
        <end position="124"/>
    </location>
</feature>
<dbReference type="InterPro" id="IPR007658">
    <property type="entry name" value="DUF594"/>
</dbReference>
<keyword evidence="1" id="KW-1133">Transmembrane helix</keyword>
<feature type="transmembrane region" description="Helical" evidence="1">
    <location>
        <begin position="258"/>
        <end position="277"/>
    </location>
</feature>
<feature type="transmembrane region" description="Helical" evidence="1">
    <location>
        <begin position="618"/>
        <end position="641"/>
    </location>
</feature>
<evidence type="ECO:0000313" key="4">
    <source>
        <dbReference type="Proteomes" id="UP001497457"/>
    </source>
</evidence>
<feature type="transmembrane region" description="Helical" evidence="1">
    <location>
        <begin position="45"/>
        <end position="65"/>
    </location>
</feature>
<feature type="transmembrane region" description="Helical" evidence="1">
    <location>
        <begin position="77"/>
        <end position="98"/>
    </location>
</feature>
<accession>A0ABC9B5R0</accession>
<reference evidence="3 4" key="2">
    <citation type="submission" date="2024-10" db="EMBL/GenBank/DDBJ databases">
        <authorList>
            <person name="Ryan C."/>
        </authorList>
    </citation>
    <scope>NUCLEOTIDE SEQUENCE [LARGE SCALE GENOMIC DNA]</scope>
</reference>
<evidence type="ECO:0000256" key="1">
    <source>
        <dbReference type="SAM" id="Phobius"/>
    </source>
</evidence>
<feature type="transmembrane region" description="Helical" evidence="1">
    <location>
        <begin position="289"/>
        <end position="310"/>
    </location>
</feature>
<organism evidence="3 4">
    <name type="scientific">Urochloa decumbens</name>
    <dbReference type="NCBI Taxonomy" id="240449"/>
    <lineage>
        <taxon>Eukaryota</taxon>
        <taxon>Viridiplantae</taxon>
        <taxon>Streptophyta</taxon>
        <taxon>Embryophyta</taxon>
        <taxon>Tracheophyta</taxon>
        <taxon>Spermatophyta</taxon>
        <taxon>Magnoliopsida</taxon>
        <taxon>Liliopsida</taxon>
        <taxon>Poales</taxon>
        <taxon>Poaceae</taxon>
        <taxon>PACMAD clade</taxon>
        <taxon>Panicoideae</taxon>
        <taxon>Panicodae</taxon>
        <taxon>Paniceae</taxon>
        <taxon>Melinidinae</taxon>
        <taxon>Urochloa</taxon>
    </lineage>
</organism>
<name>A0ABC9B5R0_9POAL</name>
<dbReference type="Proteomes" id="UP001497457">
    <property type="component" value="Chromosome 24b"/>
</dbReference>
<gene>
    <name evidence="3" type="ORF">URODEC1_LOCUS61874</name>
</gene>
<dbReference type="PANTHER" id="PTHR31325">
    <property type="entry name" value="OS01G0798800 PROTEIN-RELATED"/>
    <property type="match status" value="1"/>
</dbReference>
<dbReference type="Pfam" id="PF04578">
    <property type="entry name" value="DUF594"/>
    <property type="match status" value="1"/>
</dbReference>
<dbReference type="AlphaFoldDB" id="A0ABC9B5R0"/>
<sequence>MAGVLHLWNEWEIQILVLVSFALQVFLLIFAWLRRRSVSRALESLLWLMYLLAEYTTTYTLGHMSMGCKPGKNQQLVAFWAPFLLVHLGGQDTITAYAMEDNQLWLRHLLTFTVQAIGAAYILYKNIRSHGPLFTPAILMFLVGILKNGERVWALSFSRLEIIRRYLDGVSIEQNVEPYSAGTQLDDETVLQGAHDLLHICMGQFVDDKIWPSDFQSNALMHFHDKNKTFELIEMQLSLMYDIFYTKAAVIHTWYGRCVRAISLLGTVTAFFLFQFSTWKVGYNRVDAAVTNILVIGAVTLEIASVLRLMGSTWTCAMLKVMKWDWLHGLHVSLRRYARIAETRRWSGFTGQLNLIDSYTADSRSRKRRLASKMISYFRNIRNMISSDAKELVLKEIQRMAKECEGKEDVMRSFHGQCALDRPDGFLKDLTWSTSTEFDQSILAWHLATHKFLRNSKSSNAEHLVKATEAVSNYMMFLLTERPYMLPSPVRPALHLKARKELLLKQNKLPIHNDIADTLTPGEELGDKLIAKELDMPEPKLLQVVFGVWVEMLCYAAHHCSRESHVRQLNSGGEFITIVWLLTTAEFNRSLHSGERRFEERKHGSVWNFMNFVDFKEFIEFIMMSIFSGAFLSIYGLFAFANEALWIFKLI</sequence>
<keyword evidence="1" id="KW-0472">Membrane</keyword>
<dbReference type="EMBL" id="OZ075134">
    <property type="protein sequence ID" value="CAL4994328.1"/>
    <property type="molecule type" value="Genomic_DNA"/>
</dbReference>
<protein>
    <recommendedName>
        <fullName evidence="2">DUF4220 domain-containing protein</fullName>
    </recommendedName>
</protein>
<dbReference type="InterPro" id="IPR025315">
    <property type="entry name" value="DUF4220"/>
</dbReference>
<proteinExistence type="predicted"/>
<feature type="transmembrane region" description="Helical" evidence="1">
    <location>
        <begin position="130"/>
        <end position="149"/>
    </location>
</feature>
<reference evidence="4" key="1">
    <citation type="submission" date="2024-06" db="EMBL/GenBank/DDBJ databases">
        <authorList>
            <person name="Ryan C."/>
        </authorList>
    </citation>
    <scope>NUCLEOTIDE SEQUENCE [LARGE SCALE GENOMIC DNA]</scope>
</reference>
<keyword evidence="1" id="KW-0812">Transmembrane</keyword>
<evidence type="ECO:0000259" key="2">
    <source>
        <dbReference type="Pfam" id="PF13968"/>
    </source>
</evidence>
<keyword evidence="4" id="KW-1185">Reference proteome</keyword>
<dbReference type="Pfam" id="PF13968">
    <property type="entry name" value="DUF4220"/>
    <property type="match status" value="1"/>
</dbReference>